<protein>
    <submittedName>
        <fullName evidence="2">Uncharacterized protein</fullName>
    </submittedName>
</protein>
<evidence type="ECO:0000313" key="2">
    <source>
        <dbReference type="EMBL" id="PVU93894.1"/>
    </source>
</evidence>
<comment type="caution">
    <text evidence="2">The sequence shown here is derived from an EMBL/GenBank/DDBJ whole genome shotgun (WGS) entry which is preliminary data.</text>
</comment>
<gene>
    <name evidence="2" type="ORF">BB561_002968</name>
</gene>
<evidence type="ECO:0000256" key="1">
    <source>
        <dbReference type="SAM" id="SignalP"/>
    </source>
</evidence>
<evidence type="ECO:0000313" key="3">
    <source>
        <dbReference type="Proteomes" id="UP000245383"/>
    </source>
</evidence>
<feature type="signal peptide" evidence="1">
    <location>
        <begin position="1"/>
        <end position="21"/>
    </location>
</feature>
<organism evidence="2 3">
    <name type="scientific">Smittium simulii</name>
    <dbReference type="NCBI Taxonomy" id="133385"/>
    <lineage>
        <taxon>Eukaryota</taxon>
        <taxon>Fungi</taxon>
        <taxon>Fungi incertae sedis</taxon>
        <taxon>Zoopagomycota</taxon>
        <taxon>Kickxellomycotina</taxon>
        <taxon>Harpellomycetes</taxon>
        <taxon>Harpellales</taxon>
        <taxon>Legeriomycetaceae</taxon>
        <taxon>Smittium</taxon>
    </lineage>
</organism>
<keyword evidence="3" id="KW-1185">Reference proteome</keyword>
<dbReference type="AlphaFoldDB" id="A0A2T9YNQ5"/>
<accession>A0A2T9YNQ5</accession>
<sequence length="126" mass="14173">MRVLVFSAVFALVTLFKGATSDFVEGVSNGEYDPEVKAELKRMCVKLYGDGKSVFTLKSGDKCKCNDTGYFNCYQVKNNKKYKSKTCIKNKSTEPFVGYRKASCYCYKNGLLSCHDPNMSDYAPVF</sequence>
<dbReference type="Proteomes" id="UP000245383">
    <property type="component" value="Unassembled WGS sequence"/>
</dbReference>
<reference evidence="2 3" key="1">
    <citation type="journal article" date="2018" name="MBio">
        <title>Comparative Genomics Reveals the Core Gene Toolbox for the Fungus-Insect Symbiosis.</title>
        <authorList>
            <person name="Wang Y."/>
            <person name="Stata M."/>
            <person name="Wang W."/>
            <person name="Stajich J.E."/>
            <person name="White M.M."/>
            <person name="Moncalvo J.M."/>
        </authorList>
    </citation>
    <scope>NUCLEOTIDE SEQUENCE [LARGE SCALE GENOMIC DNA]</scope>
    <source>
        <strain evidence="2 3">SWE-8-4</strain>
    </source>
</reference>
<dbReference type="EMBL" id="MBFR01000109">
    <property type="protein sequence ID" value="PVU93894.1"/>
    <property type="molecule type" value="Genomic_DNA"/>
</dbReference>
<proteinExistence type="predicted"/>
<feature type="chain" id="PRO_5015452433" evidence="1">
    <location>
        <begin position="22"/>
        <end position="126"/>
    </location>
</feature>
<keyword evidence="1" id="KW-0732">Signal</keyword>
<name>A0A2T9YNQ5_9FUNG</name>